<protein>
    <submittedName>
        <fullName evidence="1">4-coumarate--CoA ligase-like 10</fullName>
    </submittedName>
</protein>
<sequence>MADQTLTGTLKRVASDYPSRRALFVAGKLEITYSHLDYLVDFAASRLVEAGILPGYVVALTFPNTVEVRIIFPVRPNSSILFLLLW</sequence>
<evidence type="ECO:0000313" key="1">
    <source>
        <dbReference type="EMBL" id="KAK8964090.1"/>
    </source>
</evidence>
<organism evidence="1 2">
    <name type="scientific">Platanthera guangdongensis</name>
    <dbReference type="NCBI Taxonomy" id="2320717"/>
    <lineage>
        <taxon>Eukaryota</taxon>
        <taxon>Viridiplantae</taxon>
        <taxon>Streptophyta</taxon>
        <taxon>Embryophyta</taxon>
        <taxon>Tracheophyta</taxon>
        <taxon>Spermatophyta</taxon>
        <taxon>Magnoliopsida</taxon>
        <taxon>Liliopsida</taxon>
        <taxon>Asparagales</taxon>
        <taxon>Orchidaceae</taxon>
        <taxon>Orchidoideae</taxon>
        <taxon>Orchideae</taxon>
        <taxon>Orchidinae</taxon>
        <taxon>Platanthera</taxon>
    </lineage>
</organism>
<comment type="caution">
    <text evidence="1">The sequence shown here is derived from an EMBL/GenBank/DDBJ whole genome shotgun (WGS) entry which is preliminary data.</text>
</comment>
<evidence type="ECO:0000313" key="2">
    <source>
        <dbReference type="Proteomes" id="UP001412067"/>
    </source>
</evidence>
<proteinExistence type="predicted"/>
<accession>A0ABR2MIZ3</accession>
<dbReference type="SUPFAM" id="SSF56801">
    <property type="entry name" value="Acetyl-CoA synthetase-like"/>
    <property type="match status" value="1"/>
</dbReference>
<reference evidence="1 2" key="1">
    <citation type="journal article" date="2022" name="Nat. Plants">
        <title>Genomes of leafy and leafless Platanthera orchids illuminate the evolution of mycoheterotrophy.</title>
        <authorList>
            <person name="Li M.H."/>
            <person name="Liu K.W."/>
            <person name="Li Z."/>
            <person name="Lu H.C."/>
            <person name="Ye Q.L."/>
            <person name="Zhang D."/>
            <person name="Wang J.Y."/>
            <person name="Li Y.F."/>
            <person name="Zhong Z.M."/>
            <person name="Liu X."/>
            <person name="Yu X."/>
            <person name="Liu D.K."/>
            <person name="Tu X.D."/>
            <person name="Liu B."/>
            <person name="Hao Y."/>
            <person name="Liao X.Y."/>
            <person name="Jiang Y.T."/>
            <person name="Sun W.H."/>
            <person name="Chen J."/>
            <person name="Chen Y.Q."/>
            <person name="Ai Y."/>
            <person name="Zhai J.W."/>
            <person name="Wu S.S."/>
            <person name="Zhou Z."/>
            <person name="Hsiao Y.Y."/>
            <person name="Wu W.L."/>
            <person name="Chen Y.Y."/>
            <person name="Lin Y.F."/>
            <person name="Hsu J.L."/>
            <person name="Li C.Y."/>
            <person name="Wang Z.W."/>
            <person name="Zhao X."/>
            <person name="Zhong W.Y."/>
            <person name="Ma X.K."/>
            <person name="Ma L."/>
            <person name="Huang J."/>
            <person name="Chen G.Z."/>
            <person name="Huang M.Z."/>
            <person name="Huang L."/>
            <person name="Peng D.H."/>
            <person name="Luo Y.B."/>
            <person name="Zou S.Q."/>
            <person name="Chen S.P."/>
            <person name="Lan S."/>
            <person name="Tsai W.C."/>
            <person name="Van de Peer Y."/>
            <person name="Liu Z.J."/>
        </authorList>
    </citation>
    <scope>NUCLEOTIDE SEQUENCE [LARGE SCALE GENOMIC DNA]</scope>
    <source>
        <strain evidence="1">Lor288</strain>
    </source>
</reference>
<dbReference type="Gene3D" id="3.40.50.980">
    <property type="match status" value="1"/>
</dbReference>
<keyword evidence="2" id="KW-1185">Reference proteome</keyword>
<name>A0ABR2MIZ3_9ASPA</name>
<dbReference type="Proteomes" id="UP001412067">
    <property type="component" value="Unassembled WGS sequence"/>
</dbReference>
<gene>
    <name evidence="1" type="primary">4CLL10</name>
    <name evidence="1" type="ORF">KSP40_PGU019940</name>
</gene>
<dbReference type="EMBL" id="JBBWWR010000007">
    <property type="protein sequence ID" value="KAK8964090.1"/>
    <property type="molecule type" value="Genomic_DNA"/>
</dbReference>